<accession>A0A9X5CJL4</accession>
<dbReference type="Gene3D" id="3.40.50.300">
    <property type="entry name" value="P-loop containing nucleotide triphosphate hydrolases"/>
    <property type="match status" value="1"/>
</dbReference>
<keyword evidence="3" id="KW-1185">Reference proteome</keyword>
<keyword evidence="2" id="KW-0067">ATP-binding</keyword>
<sequence>SGGQRQRVRLARALLAEPEVLLAVEPTSALDAHTEALVADRLRTAREGRTTVLVTTSPLVLDRADRVLFLSDGKVTASGAHRELLDGEPEYRRLVARDAEQDAPEEVAR</sequence>
<evidence type="ECO:0000259" key="1">
    <source>
        <dbReference type="Pfam" id="PF00005"/>
    </source>
</evidence>
<evidence type="ECO:0000313" key="2">
    <source>
        <dbReference type="EMBL" id="NEC49676.1"/>
    </source>
</evidence>
<dbReference type="InterPro" id="IPR003439">
    <property type="entry name" value="ABC_transporter-like_ATP-bd"/>
</dbReference>
<dbReference type="InterPro" id="IPR027417">
    <property type="entry name" value="P-loop_NTPase"/>
</dbReference>
<dbReference type="GO" id="GO:0016887">
    <property type="term" value="F:ATP hydrolysis activity"/>
    <property type="evidence" value="ECO:0007669"/>
    <property type="project" value="InterPro"/>
</dbReference>
<protein>
    <submittedName>
        <fullName evidence="2">ABC transporter ATP-binding protein</fullName>
    </submittedName>
</protein>
<evidence type="ECO:0000313" key="3">
    <source>
        <dbReference type="Proteomes" id="UP000471745"/>
    </source>
</evidence>
<reference evidence="2 3" key="1">
    <citation type="submission" date="2020-01" db="EMBL/GenBank/DDBJ databases">
        <title>Insect and environment-associated Actinomycetes.</title>
        <authorList>
            <person name="Currrie C."/>
            <person name="Chevrette M."/>
            <person name="Carlson C."/>
            <person name="Stubbendieck R."/>
            <person name="Wendt-Pienkowski E."/>
        </authorList>
    </citation>
    <scope>NUCLEOTIDE SEQUENCE [LARGE SCALE GENOMIC DNA]</scope>
    <source>
        <strain evidence="2 3">SID8189</strain>
    </source>
</reference>
<comment type="caution">
    <text evidence="2">The sequence shown here is derived from an EMBL/GenBank/DDBJ whole genome shotgun (WGS) entry which is preliminary data.</text>
</comment>
<dbReference type="RefSeq" id="WP_350328496.1">
    <property type="nucleotide sequence ID" value="NZ_JAAGNA010000490.1"/>
</dbReference>
<organism evidence="2 3">
    <name type="scientific">Actinospica acidiphila</name>
    <dbReference type="NCBI Taxonomy" id="304899"/>
    <lineage>
        <taxon>Bacteria</taxon>
        <taxon>Bacillati</taxon>
        <taxon>Actinomycetota</taxon>
        <taxon>Actinomycetes</taxon>
        <taxon>Catenulisporales</taxon>
        <taxon>Actinospicaceae</taxon>
        <taxon>Actinospica</taxon>
    </lineage>
</organism>
<dbReference type="PANTHER" id="PTHR43394">
    <property type="entry name" value="ATP-DEPENDENT PERMEASE MDL1, MITOCHONDRIAL"/>
    <property type="match status" value="1"/>
</dbReference>
<dbReference type="InterPro" id="IPR039421">
    <property type="entry name" value="Type_1_exporter"/>
</dbReference>
<dbReference type="GO" id="GO:0015421">
    <property type="term" value="F:ABC-type oligopeptide transporter activity"/>
    <property type="evidence" value="ECO:0007669"/>
    <property type="project" value="TreeGrafter"/>
</dbReference>
<gene>
    <name evidence="2" type="ORF">G3I18_13980</name>
</gene>
<dbReference type="Proteomes" id="UP000471745">
    <property type="component" value="Unassembled WGS sequence"/>
</dbReference>
<name>A0A9X5CJL4_9ACTN</name>
<dbReference type="GO" id="GO:0005524">
    <property type="term" value="F:ATP binding"/>
    <property type="evidence" value="ECO:0007669"/>
    <property type="project" value="UniProtKB-KW"/>
</dbReference>
<dbReference type="Pfam" id="PF00005">
    <property type="entry name" value="ABC_tran"/>
    <property type="match status" value="1"/>
</dbReference>
<dbReference type="SUPFAM" id="SSF52540">
    <property type="entry name" value="P-loop containing nucleoside triphosphate hydrolases"/>
    <property type="match status" value="1"/>
</dbReference>
<keyword evidence="2" id="KW-0547">Nucleotide-binding</keyword>
<feature type="domain" description="ABC transporter" evidence="1">
    <location>
        <begin position="1"/>
        <end position="28"/>
    </location>
</feature>
<dbReference type="EMBL" id="JAAGNA010000490">
    <property type="protein sequence ID" value="NEC49676.1"/>
    <property type="molecule type" value="Genomic_DNA"/>
</dbReference>
<feature type="non-terminal residue" evidence="2">
    <location>
        <position position="1"/>
    </location>
</feature>
<proteinExistence type="predicted"/>
<dbReference type="PANTHER" id="PTHR43394:SF1">
    <property type="entry name" value="ATP-BINDING CASSETTE SUB-FAMILY B MEMBER 10, MITOCHONDRIAL"/>
    <property type="match status" value="1"/>
</dbReference>
<dbReference type="AlphaFoldDB" id="A0A9X5CJL4"/>